<evidence type="ECO:0000256" key="1">
    <source>
        <dbReference type="ARBA" id="ARBA00001933"/>
    </source>
</evidence>
<comment type="catalytic activity">
    <reaction evidence="11">
        <text>an S-substituted L-cysteine + H2O = a thiol + pyruvate + NH4(+)</text>
        <dbReference type="Rhea" id="RHEA:18121"/>
        <dbReference type="ChEBI" id="CHEBI:15361"/>
        <dbReference type="ChEBI" id="CHEBI:15377"/>
        <dbReference type="ChEBI" id="CHEBI:28938"/>
        <dbReference type="ChEBI" id="CHEBI:29256"/>
        <dbReference type="ChEBI" id="CHEBI:58717"/>
        <dbReference type="EC" id="4.4.1.13"/>
    </reaction>
</comment>
<evidence type="ECO:0000256" key="5">
    <source>
        <dbReference type="ARBA" id="ARBA00022898"/>
    </source>
</evidence>
<dbReference type="InterPro" id="IPR015421">
    <property type="entry name" value="PyrdxlP-dep_Trfase_major"/>
</dbReference>
<dbReference type="Pfam" id="PF01053">
    <property type="entry name" value="Cys_Met_Meta_PP"/>
    <property type="match status" value="1"/>
</dbReference>
<dbReference type="PANTHER" id="PTHR11808:SF50">
    <property type="entry name" value="CYSTATHIONINE BETA-LYASE"/>
    <property type="match status" value="1"/>
</dbReference>
<dbReference type="Proteomes" id="UP000184073">
    <property type="component" value="Unassembled WGS sequence"/>
</dbReference>
<dbReference type="GO" id="GO:0019346">
    <property type="term" value="P:transsulfuration"/>
    <property type="evidence" value="ECO:0007669"/>
    <property type="project" value="InterPro"/>
</dbReference>
<keyword evidence="7" id="KW-0456">Lyase</keyword>
<evidence type="ECO:0000256" key="11">
    <source>
        <dbReference type="ARBA" id="ARBA00047625"/>
    </source>
</evidence>
<feature type="region of interest" description="Disordered" evidence="13">
    <location>
        <begin position="562"/>
        <end position="597"/>
    </location>
</feature>
<dbReference type="VEuPathDB" id="FungiDB:ASPVEDRAFT_56337"/>
<dbReference type="FunFam" id="3.90.1150.10:FF:000013">
    <property type="entry name" value="Cystathionine beta-lyase"/>
    <property type="match status" value="1"/>
</dbReference>
<evidence type="ECO:0000313" key="15">
    <source>
        <dbReference type="Proteomes" id="UP000184073"/>
    </source>
</evidence>
<accession>A0A1L9PZ41</accession>
<dbReference type="AlphaFoldDB" id="A0A1L9PZ41"/>
<reference evidence="15" key="1">
    <citation type="journal article" date="2017" name="Genome Biol.">
        <title>Comparative genomics reveals high biological diversity and specific adaptations in the industrially and medically important fungal genus Aspergillus.</title>
        <authorList>
            <person name="de Vries R.P."/>
            <person name="Riley R."/>
            <person name="Wiebenga A."/>
            <person name="Aguilar-Osorio G."/>
            <person name="Amillis S."/>
            <person name="Uchima C.A."/>
            <person name="Anderluh G."/>
            <person name="Asadollahi M."/>
            <person name="Askin M."/>
            <person name="Barry K."/>
            <person name="Battaglia E."/>
            <person name="Bayram O."/>
            <person name="Benocci T."/>
            <person name="Braus-Stromeyer S.A."/>
            <person name="Caldana C."/>
            <person name="Canovas D."/>
            <person name="Cerqueira G.C."/>
            <person name="Chen F."/>
            <person name="Chen W."/>
            <person name="Choi C."/>
            <person name="Clum A."/>
            <person name="Dos Santos R.A."/>
            <person name="Damasio A.R."/>
            <person name="Diallinas G."/>
            <person name="Emri T."/>
            <person name="Fekete E."/>
            <person name="Flipphi M."/>
            <person name="Freyberg S."/>
            <person name="Gallo A."/>
            <person name="Gournas C."/>
            <person name="Habgood R."/>
            <person name="Hainaut M."/>
            <person name="Harispe M.L."/>
            <person name="Henrissat B."/>
            <person name="Hilden K.S."/>
            <person name="Hope R."/>
            <person name="Hossain A."/>
            <person name="Karabika E."/>
            <person name="Karaffa L."/>
            <person name="Karanyi Z."/>
            <person name="Krasevec N."/>
            <person name="Kuo A."/>
            <person name="Kusch H."/>
            <person name="LaButti K."/>
            <person name="Lagendijk E.L."/>
            <person name="Lapidus A."/>
            <person name="Levasseur A."/>
            <person name="Lindquist E."/>
            <person name="Lipzen A."/>
            <person name="Logrieco A.F."/>
            <person name="MacCabe A."/>
            <person name="Maekelae M.R."/>
            <person name="Malavazi I."/>
            <person name="Melin P."/>
            <person name="Meyer V."/>
            <person name="Mielnichuk N."/>
            <person name="Miskei M."/>
            <person name="Molnar A.P."/>
            <person name="Mule G."/>
            <person name="Ngan C.Y."/>
            <person name="Orejas M."/>
            <person name="Orosz E."/>
            <person name="Ouedraogo J.P."/>
            <person name="Overkamp K.M."/>
            <person name="Park H.-S."/>
            <person name="Perrone G."/>
            <person name="Piumi F."/>
            <person name="Punt P.J."/>
            <person name="Ram A.F."/>
            <person name="Ramon A."/>
            <person name="Rauscher S."/>
            <person name="Record E."/>
            <person name="Riano-Pachon D.M."/>
            <person name="Robert V."/>
            <person name="Roehrig J."/>
            <person name="Ruller R."/>
            <person name="Salamov A."/>
            <person name="Salih N.S."/>
            <person name="Samson R.A."/>
            <person name="Sandor E."/>
            <person name="Sanguinetti M."/>
            <person name="Schuetze T."/>
            <person name="Sepcic K."/>
            <person name="Shelest E."/>
            <person name="Sherlock G."/>
            <person name="Sophianopoulou V."/>
            <person name="Squina F.M."/>
            <person name="Sun H."/>
            <person name="Susca A."/>
            <person name="Todd R.B."/>
            <person name="Tsang A."/>
            <person name="Unkles S.E."/>
            <person name="van de Wiele N."/>
            <person name="van Rossen-Uffink D."/>
            <person name="Oliveira J.V."/>
            <person name="Vesth T.C."/>
            <person name="Visser J."/>
            <person name="Yu J.-H."/>
            <person name="Zhou M."/>
            <person name="Andersen M.R."/>
            <person name="Archer D.B."/>
            <person name="Baker S.E."/>
            <person name="Benoit I."/>
            <person name="Brakhage A.A."/>
            <person name="Braus G.H."/>
            <person name="Fischer R."/>
            <person name="Frisvad J.C."/>
            <person name="Goldman G.H."/>
            <person name="Houbraken J."/>
            <person name="Oakley B."/>
            <person name="Pocsi I."/>
            <person name="Scazzocchio C."/>
            <person name="Seiboth B."/>
            <person name="vanKuyk P.A."/>
            <person name="Wortman J."/>
            <person name="Dyer P.S."/>
            <person name="Grigoriev I.V."/>
        </authorList>
    </citation>
    <scope>NUCLEOTIDE SEQUENCE [LARGE SCALE GENOMIC DNA]</scope>
    <source>
        <strain evidence="15">CBS 583.65</strain>
    </source>
</reference>
<name>A0A1L9PZ41_ASPVE</name>
<gene>
    <name evidence="14" type="ORF">ASPVEDRAFT_56337</name>
</gene>
<keyword evidence="6" id="KW-0486">Methionine biosynthesis</keyword>
<dbReference type="GO" id="GO:0071266">
    <property type="term" value="P:'de novo' L-methionine biosynthetic process"/>
    <property type="evidence" value="ECO:0007669"/>
    <property type="project" value="InterPro"/>
</dbReference>
<evidence type="ECO:0000256" key="6">
    <source>
        <dbReference type="ARBA" id="ARBA00023167"/>
    </source>
</evidence>
<dbReference type="RefSeq" id="XP_040672562.1">
    <property type="nucleotide sequence ID" value="XM_040815193.1"/>
</dbReference>
<feature type="region of interest" description="Disordered" evidence="13">
    <location>
        <begin position="1"/>
        <end position="33"/>
    </location>
</feature>
<sequence>MSASNMLKKTFPQVDAEGHNLPPSPAPSSPHGARRYNIATELVFTESNDQYNASSVPIYQSATFKQSSHEGGGEYDYTRSGNPTRTHLERHLAKIMSAQRALVVSSGMAALDVITRLLRPGDEVVTGDDLYGGTNRLLKYLATNGGIIVHHVDTTNPDKVKEVLSEKTAMVLLETPTNPLIKIVDIPTIATASHEANPGALVIVDNTMMSPLLLNPLDLGADIVYESGTKYLSGHHDVMAGVIAVNDASLGERLFFPINASGCGLSPFDSWLLMRGVKTLKVRMDQQQSNAQRIAEFLESHGFKVRYPGLRSHPQYNLHHSMSRGSGAVLSFETGDVSVSERIVANAKLWAISVSFGCVNSLISLPCRMSHASIDAKTRAERAMPEDLIRLCVGIEDVDDLIDDLQRAIAAIMSRSLSPDAALPIPSRDRKWNTSRLGARLGVDVVSAATAGVLTCPVITVIDRAIIEKASKGVPIRQTITSSFRSILSKPSGFFLGTPFLLIYAVYTSTYLTANTIDTVTSTLKDKPFSTVFPDTAKFLTTTAVNMGICVYKDARFARLFGANPQPPQPQGPSSTNGSPPTIPPRTTPPASCHPSGAMGAPKVPKISYTLFCLRDSITIFASFNIPALIAPSIPDAVAATPGMKAALAQFSCPALMQFASTPMHLLGLDLYNRQPPGGLGWRERALRIRRDYVPSCFARMGKIVPAYGVGGVVNIRMRAGLMGYLEGLEA</sequence>
<dbReference type="GeneID" id="63730704"/>
<dbReference type="InterPro" id="IPR006238">
    <property type="entry name" value="Cys_b_lyase_euk"/>
</dbReference>
<evidence type="ECO:0000256" key="13">
    <source>
        <dbReference type="SAM" id="MobiDB-lite"/>
    </source>
</evidence>
<dbReference type="SUPFAM" id="SSF53383">
    <property type="entry name" value="PLP-dependent transferases"/>
    <property type="match status" value="1"/>
</dbReference>
<evidence type="ECO:0000256" key="8">
    <source>
        <dbReference type="ARBA" id="ARBA00046315"/>
    </source>
</evidence>
<dbReference type="PROSITE" id="PS00868">
    <property type="entry name" value="CYS_MET_METAB_PP"/>
    <property type="match status" value="1"/>
</dbReference>
<keyword evidence="4" id="KW-0028">Amino-acid biosynthesis</keyword>
<dbReference type="InterPro" id="IPR015424">
    <property type="entry name" value="PyrdxlP-dep_Trfase"/>
</dbReference>
<evidence type="ECO:0000256" key="3">
    <source>
        <dbReference type="ARBA" id="ARBA00012224"/>
    </source>
</evidence>
<dbReference type="InterPro" id="IPR015422">
    <property type="entry name" value="PyrdxlP-dep_Trfase_small"/>
</dbReference>
<dbReference type="InterPro" id="IPR000277">
    <property type="entry name" value="Cys/Met-Metab_PyrdxlP-dep_enz"/>
</dbReference>
<dbReference type="PANTHER" id="PTHR11808">
    <property type="entry name" value="TRANS-SULFURATION ENZYME FAMILY MEMBER"/>
    <property type="match status" value="1"/>
</dbReference>
<dbReference type="Gene3D" id="3.40.640.10">
    <property type="entry name" value="Type I PLP-dependent aspartate aminotransferase-like (Major domain)"/>
    <property type="match status" value="1"/>
</dbReference>
<comment type="pathway">
    <text evidence="8">Amino-acid biosynthesis; L-methionine biosynthesis via de novo pathway; L-homocysteine from L-cystathionine: step 1/1.</text>
</comment>
<comment type="cofactor">
    <cofactor evidence="1">
        <name>pyridoxal 5'-phosphate</name>
        <dbReference type="ChEBI" id="CHEBI:597326"/>
    </cofactor>
</comment>
<dbReference type="NCBIfam" id="TIGR01329">
    <property type="entry name" value="cysta_beta_ly_E"/>
    <property type="match status" value="1"/>
</dbReference>
<evidence type="ECO:0000256" key="7">
    <source>
        <dbReference type="ARBA" id="ARBA00023239"/>
    </source>
</evidence>
<dbReference type="EMBL" id="KV878135">
    <property type="protein sequence ID" value="OJJ06800.1"/>
    <property type="molecule type" value="Genomic_DNA"/>
</dbReference>
<dbReference type="GO" id="GO:0005737">
    <property type="term" value="C:cytoplasm"/>
    <property type="evidence" value="ECO:0007669"/>
    <property type="project" value="TreeGrafter"/>
</dbReference>
<comment type="catalytic activity">
    <reaction evidence="10">
        <text>L,L-cystathionine + H2O = L-homocysteine + pyruvate + NH4(+)</text>
        <dbReference type="Rhea" id="RHEA:13965"/>
        <dbReference type="ChEBI" id="CHEBI:15361"/>
        <dbReference type="ChEBI" id="CHEBI:15377"/>
        <dbReference type="ChEBI" id="CHEBI:28938"/>
        <dbReference type="ChEBI" id="CHEBI:58161"/>
        <dbReference type="ChEBI" id="CHEBI:58199"/>
    </reaction>
</comment>
<dbReference type="EC" id="4.4.1.13" evidence="3"/>
<keyword evidence="5" id="KW-0663">Pyridoxal phosphate</keyword>
<keyword evidence="15" id="KW-1185">Reference proteome</keyword>
<organism evidence="14 15">
    <name type="scientific">Aspergillus versicolor CBS 583.65</name>
    <dbReference type="NCBI Taxonomy" id="1036611"/>
    <lineage>
        <taxon>Eukaryota</taxon>
        <taxon>Fungi</taxon>
        <taxon>Dikarya</taxon>
        <taxon>Ascomycota</taxon>
        <taxon>Pezizomycotina</taxon>
        <taxon>Eurotiomycetes</taxon>
        <taxon>Eurotiomycetidae</taxon>
        <taxon>Eurotiales</taxon>
        <taxon>Aspergillaceae</taxon>
        <taxon>Aspergillus</taxon>
        <taxon>Aspergillus subgen. Nidulantes</taxon>
    </lineage>
</organism>
<protein>
    <recommendedName>
        <fullName evidence="12">Cystathionine beta-lyase</fullName>
        <ecNumber evidence="3">4.4.1.13</ecNumber>
    </recommendedName>
    <alternativeName>
        <fullName evidence="9">Cysteine-S-conjugate beta-lyase</fullName>
    </alternativeName>
</protein>
<dbReference type="CDD" id="cd00614">
    <property type="entry name" value="CGS_like"/>
    <property type="match status" value="1"/>
</dbReference>
<dbReference type="OrthoDB" id="2545919at2759"/>
<evidence type="ECO:0000256" key="4">
    <source>
        <dbReference type="ARBA" id="ARBA00022605"/>
    </source>
</evidence>
<proteinExistence type="inferred from homology"/>
<evidence type="ECO:0000313" key="14">
    <source>
        <dbReference type="EMBL" id="OJJ06800.1"/>
    </source>
</evidence>
<dbReference type="GO" id="GO:0047804">
    <property type="term" value="F:cysteine-S-conjugate beta-lyase activity"/>
    <property type="evidence" value="ECO:0007669"/>
    <property type="project" value="UniProtKB-EC"/>
</dbReference>
<dbReference type="InterPro" id="IPR054542">
    <property type="entry name" value="Cys_met_metab_PP"/>
</dbReference>
<dbReference type="Gene3D" id="3.90.1150.10">
    <property type="entry name" value="Aspartate Aminotransferase, domain 1"/>
    <property type="match status" value="1"/>
</dbReference>
<evidence type="ECO:0000256" key="12">
    <source>
        <dbReference type="ARBA" id="ARBA00072331"/>
    </source>
</evidence>
<dbReference type="STRING" id="1036611.A0A1L9PZ41"/>
<dbReference type="GO" id="GO:0030170">
    <property type="term" value="F:pyridoxal phosphate binding"/>
    <property type="evidence" value="ECO:0007669"/>
    <property type="project" value="InterPro"/>
</dbReference>
<evidence type="ECO:0000256" key="9">
    <source>
        <dbReference type="ARBA" id="ARBA00047213"/>
    </source>
</evidence>
<evidence type="ECO:0000256" key="2">
    <source>
        <dbReference type="ARBA" id="ARBA00009077"/>
    </source>
</evidence>
<comment type="similarity">
    <text evidence="2">Belongs to the trans-sulfuration enzymes family.</text>
</comment>
<dbReference type="FunFam" id="3.40.640.10:FF:000009">
    <property type="entry name" value="Cystathionine gamma-synthase homolog"/>
    <property type="match status" value="1"/>
</dbReference>
<evidence type="ECO:0000256" key="10">
    <source>
        <dbReference type="ARBA" id="ARBA00047517"/>
    </source>
</evidence>